<dbReference type="Proteomes" id="UP001230933">
    <property type="component" value="Plasmid pMGMM8_4"/>
</dbReference>
<dbReference type="EMBL" id="CP133194">
    <property type="protein sequence ID" value="WMN02188.1"/>
    <property type="molecule type" value="Genomic_DNA"/>
</dbReference>
<gene>
    <name evidence="2" type="ORF">QIE55_33210</name>
</gene>
<keyword evidence="1" id="KW-1133">Transmembrane helix</keyword>
<dbReference type="RefSeq" id="WP_308372694.1">
    <property type="nucleotide sequence ID" value="NZ_CP133194.1"/>
</dbReference>
<reference evidence="2" key="1">
    <citation type="submission" date="2023-08" db="EMBL/GenBank/DDBJ databases">
        <title>Isolation and Characterization of Rhodococcus erythropolis MGMM8.</title>
        <authorList>
            <person name="Diabankana R.G.C."/>
            <person name="Afordoanyi D.M."/>
            <person name="Validov S.Z."/>
        </authorList>
    </citation>
    <scope>NUCLEOTIDE SEQUENCE</scope>
    <source>
        <strain evidence="2">MGMM8</strain>
        <plasmid evidence="2">pMGMM8_4</plasmid>
    </source>
</reference>
<geneLocation type="plasmid" evidence="2 3">
    <name>pMGMM8_4</name>
</geneLocation>
<organism evidence="2 3">
    <name type="scientific">Rhodococcus erythropolis</name>
    <name type="common">Arthrobacter picolinophilus</name>
    <dbReference type="NCBI Taxonomy" id="1833"/>
    <lineage>
        <taxon>Bacteria</taxon>
        <taxon>Bacillati</taxon>
        <taxon>Actinomycetota</taxon>
        <taxon>Actinomycetes</taxon>
        <taxon>Mycobacteriales</taxon>
        <taxon>Nocardiaceae</taxon>
        <taxon>Rhodococcus</taxon>
        <taxon>Rhodococcus erythropolis group</taxon>
    </lineage>
</organism>
<evidence type="ECO:0000313" key="3">
    <source>
        <dbReference type="Proteomes" id="UP001230933"/>
    </source>
</evidence>
<keyword evidence="2" id="KW-0614">Plasmid</keyword>
<evidence type="ECO:0000256" key="1">
    <source>
        <dbReference type="SAM" id="Phobius"/>
    </source>
</evidence>
<proteinExistence type="predicted"/>
<evidence type="ECO:0000313" key="2">
    <source>
        <dbReference type="EMBL" id="WMN02188.1"/>
    </source>
</evidence>
<name>A0AAX3ZYS5_RHOER</name>
<feature type="transmembrane region" description="Helical" evidence="1">
    <location>
        <begin position="6"/>
        <end position="25"/>
    </location>
</feature>
<keyword evidence="1" id="KW-0812">Transmembrane</keyword>
<accession>A0AAX3ZYS5</accession>
<dbReference type="AlphaFoldDB" id="A0AAX3ZYS5"/>
<protein>
    <submittedName>
        <fullName evidence="2">Uncharacterized protein</fullName>
    </submittedName>
</protein>
<keyword evidence="1" id="KW-0472">Membrane</keyword>
<feature type="transmembrane region" description="Helical" evidence="1">
    <location>
        <begin position="132"/>
        <end position="151"/>
    </location>
</feature>
<sequence>METFGKVLELLGTLIAMGGLCFAWWKASTRNNDWRARVVASLRVAFGRLAGSAEEVSRTVDGSDAAIGVDDARVIKHDKIPGHLADVYQQLDAVRAALRTNAATTRAEAEAAFAEAIEQLKTDQNSHTIRDLTWALGGLGITAIGIFIGIWV</sequence>